<feature type="compositionally biased region" description="Low complexity" evidence="1">
    <location>
        <begin position="126"/>
        <end position="139"/>
    </location>
</feature>
<keyword evidence="3" id="KW-1185">Reference proteome</keyword>
<name>A0A2N5T250_9BASI</name>
<feature type="region of interest" description="Disordered" evidence="1">
    <location>
        <begin position="157"/>
        <end position="220"/>
    </location>
</feature>
<feature type="compositionally biased region" description="Polar residues" evidence="1">
    <location>
        <begin position="182"/>
        <end position="200"/>
    </location>
</feature>
<organism evidence="2 3">
    <name type="scientific">Puccinia coronata f. sp. avenae</name>
    <dbReference type="NCBI Taxonomy" id="200324"/>
    <lineage>
        <taxon>Eukaryota</taxon>
        <taxon>Fungi</taxon>
        <taxon>Dikarya</taxon>
        <taxon>Basidiomycota</taxon>
        <taxon>Pucciniomycotina</taxon>
        <taxon>Pucciniomycetes</taxon>
        <taxon>Pucciniales</taxon>
        <taxon>Pucciniaceae</taxon>
        <taxon>Puccinia</taxon>
    </lineage>
</organism>
<accession>A0A2N5T250</accession>
<protein>
    <submittedName>
        <fullName evidence="2">Uncharacterized protein</fullName>
    </submittedName>
</protein>
<evidence type="ECO:0000256" key="1">
    <source>
        <dbReference type="SAM" id="MobiDB-lite"/>
    </source>
</evidence>
<reference evidence="2 3" key="1">
    <citation type="submission" date="2017-11" db="EMBL/GenBank/DDBJ databases">
        <title>De novo assembly and phasing of dikaryotic genomes from two isolates of Puccinia coronata f. sp. avenae, the causal agent of oat crown rust.</title>
        <authorList>
            <person name="Miller M.E."/>
            <person name="Zhang Y."/>
            <person name="Omidvar V."/>
            <person name="Sperschneider J."/>
            <person name="Schwessinger B."/>
            <person name="Raley C."/>
            <person name="Palmer J.M."/>
            <person name="Garnica D."/>
            <person name="Upadhyaya N."/>
            <person name="Rathjen J."/>
            <person name="Taylor J.M."/>
            <person name="Park R.F."/>
            <person name="Dodds P.N."/>
            <person name="Hirsch C.D."/>
            <person name="Kianian S.F."/>
            <person name="Figueroa M."/>
        </authorList>
    </citation>
    <scope>NUCLEOTIDE SEQUENCE [LARGE SCALE GENOMIC DNA]</scope>
    <source>
        <strain evidence="2">12NC29</strain>
    </source>
</reference>
<gene>
    <name evidence="2" type="ORF">PCANC_09024</name>
</gene>
<feature type="region of interest" description="Disordered" evidence="1">
    <location>
        <begin position="449"/>
        <end position="487"/>
    </location>
</feature>
<dbReference type="Proteomes" id="UP000235388">
    <property type="component" value="Unassembled WGS sequence"/>
</dbReference>
<dbReference type="EMBL" id="PGCJ01000811">
    <property type="protein sequence ID" value="PLW19557.1"/>
    <property type="molecule type" value="Genomic_DNA"/>
</dbReference>
<proteinExistence type="predicted"/>
<evidence type="ECO:0000313" key="2">
    <source>
        <dbReference type="EMBL" id="PLW19557.1"/>
    </source>
</evidence>
<evidence type="ECO:0000313" key="3">
    <source>
        <dbReference type="Proteomes" id="UP000235388"/>
    </source>
</evidence>
<dbReference type="STRING" id="200324.A0A2N5T250"/>
<feature type="region of interest" description="Disordered" evidence="1">
    <location>
        <begin position="65"/>
        <end position="143"/>
    </location>
</feature>
<sequence length="554" mass="61952">MQSNRSTSDAHYYVGGNPVPQYQLSQGYIPAREHLYLDSNGRQVSQFCPDPNLTPQYYAGYPSQYQNYTSVHPSHQQSSQHSNISRDPQPVDNRSYIPPPNREPQSVPFLSNLNRQNERVTPPNPNQSSSIPSNTTSSIAGSHIMGSANSSLLVDVSTGTPSSLNLTSTNARPNGLGETVDHAQQQAPNATYSRDNSPENAQPPISDAPFPNPTLGPKRSKIVLTPNNIMQSFEKKTLRELCNLQRTHVVHKKLNAAIKMEAQDLYFKYQRKQHVLSLKYRRPFAALTKYLGQRPTRQKENAWHNFQKRNLLAQKAFHNTNDNIGQRNKNVSNLYKEVKAANLKPQALLNHSQRIPTTIQMMESEPFLAKSSKAIRIFEPKSRNGLKEYNSRDSFGIEGFLVLAAQDHQKQLFFRGGSFLGDGFLHTLTSDGDPMRKFAIWTAGTKKTNKRTRSATVRQAGTASNNGVENTINTEDIAGKPPKKRQNYTSAEAYENQDRAPPSDIVSLNHLGLDVAGIKPASTHLVVGSLDSTSHRLRFSHQVSRSSRLKTFKI</sequence>
<dbReference type="AlphaFoldDB" id="A0A2N5T250"/>
<comment type="caution">
    <text evidence="2">The sequence shown here is derived from an EMBL/GenBank/DDBJ whole genome shotgun (WGS) entry which is preliminary data.</text>
</comment>
<feature type="compositionally biased region" description="Polar residues" evidence="1">
    <location>
        <begin position="454"/>
        <end position="474"/>
    </location>
</feature>
<feature type="compositionally biased region" description="Low complexity" evidence="1">
    <location>
        <begin position="70"/>
        <end position="82"/>
    </location>
</feature>
<feature type="compositionally biased region" description="Polar residues" evidence="1">
    <location>
        <begin position="157"/>
        <end position="172"/>
    </location>
</feature>